<evidence type="ECO:0000256" key="4">
    <source>
        <dbReference type="ARBA" id="ARBA00023015"/>
    </source>
</evidence>
<dbReference type="OrthoDB" id="364513at2759"/>
<dbReference type="Gene3D" id="3.30.70.2610">
    <property type="match status" value="1"/>
</dbReference>
<dbReference type="Pfam" id="PF18307">
    <property type="entry name" value="Tfb2_C"/>
    <property type="match status" value="1"/>
</dbReference>
<keyword evidence="6 8" id="KW-0234">DNA repair</keyword>
<dbReference type="GO" id="GO:0001671">
    <property type="term" value="F:ATPase activator activity"/>
    <property type="evidence" value="ECO:0007669"/>
    <property type="project" value="InterPro"/>
</dbReference>
<feature type="domain" description="Transcription factor Tfb2 C-terminal" evidence="10">
    <location>
        <begin position="415"/>
        <end position="486"/>
    </location>
</feature>
<comment type="function">
    <text evidence="8">Component of the general transcription and DNA repair factor IIH (TFIIH) core complex which is involved in general and transcription-coupled nucleotide excision repair (NER) of damaged DNA.</text>
</comment>
<evidence type="ECO:0000256" key="8">
    <source>
        <dbReference type="RuleBase" id="RU364024"/>
    </source>
</evidence>
<dbReference type="GO" id="GO:0000439">
    <property type="term" value="C:transcription factor TFIIH core complex"/>
    <property type="evidence" value="ECO:0007669"/>
    <property type="project" value="InterPro"/>
</dbReference>
<evidence type="ECO:0000256" key="7">
    <source>
        <dbReference type="ARBA" id="ARBA00023242"/>
    </source>
</evidence>
<dbReference type="Proteomes" id="UP000660262">
    <property type="component" value="Unassembled WGS sequence"/>
</dbReference>
<keyword evidence="4 8" id="KW-0805">Transcription regulation</keyword>
<dbReference type="Pfam" id="PF03849">
    <property type="entry name" value="Tfb2"/>
    <property type="match status" value="1"/>
</dbReference>
<evidence type="ECO:0000256" key="3">
    <source>
        <dbReference type="ARBA" id="ARBA00022763"/>
    </source>
</evidence>
<name>A0A830HD03_9CHLO</name>
<evidence type="ECO:0000256" key="5">
    <source>
        <dbReference type="ARBA" id="ARBA00023163"/>
    </source>
</evidence>
<dbReference type="GO" id="GO:0005675">
    <property type="term" value="C:transcription factor TFIIH holo complex"/>
    <property type="evidence" value="ECO:0007669"/>
    <property type="project" value="TreeGrafter"/>
</dbReference>
<evidence type="ECO:0000313" key="11">
    <source>
        <dbReference type="EMBL" id="GHP04954.1"/>
    </source>
</evidence>
<comment type="subcellular location">
    <subcellularLocation>
        <location evidence="1 8">Nucleus</location>
    </subcellularLocation>
</comment>
<evidence type="ECO:0000256" key="1">
    <source>
        <dbReference type="ARBA" id="ARBA00004123"/>
    </source>
</evidence>
<proteinExistence type="inferred from homology"/>
<accession>A0A830HD03</accession>
<organism evidence="11 12">
    <name type="scientific">Pycnococcus provasolii</name>
    <dbReference type="NCBI Taxonomy" id="41880"/>
    <lineage>
        <taxon>Eukaryota</taxon>
        <taxon>Viridiplantae</taxon>
        <taxon>Chlorophyta</taxon>
        <taxon>Pseudoscourfieldiophyceae</taxon>
        <taxon>Pseudoscourfieldiales</taxon>
        <taxon>Pycnococcaceae</taxon>
        <taxon>Pycnococcus</taxon>
    </lineage>
</organism>
<evidence type="ECO:0000313" key="12">
    <source>
        <dbReference type="Proteomes" id="UP000660262"/>
    </source>
</evidence>
<dbReference type="EMBL" id="BNJQ01000009">
    <property type="protein sequence ID" value="GHP04954.1"/>
    <property type="molecule type" value="Genomic_DNA"/>
</dbReference>
<keyword evidence="3 8" id="KW-0227">DNA damage</keyword>
<dbReference type="GO" id="GO:0006289">
    <property type="term" value="P:nucleotide-excision repair"/>
    <property type="evidence" value="ECO:0007669"/>
    <property type="project" value="InterPro"/>
</dbReference>
<keyword evidence="5 8" id="KW-0804">Transcription</keyword>
<feature type="region of interest" description="Disordered" evidence="9">
    <location>
        <begin position="137"/>
        <end position="161"/>
    </location>
</feature>
<dbReference type="PANTHER" id="PTHR13152:SF0">
    <property type="entry name" value="GENERAL TRANSCRIPTION FACTOR IIH SUBUNIT 4"/>
    <property type="match status" value="1"/>
</dbReference>
<gene>
    <name evidence="11" type="ORF">PPROV_000370600</name>
</gene>
<comment type="similarity">
    <text evidence="2 8">Belongs to the TFB2 family.</text>
</comment>
<keyword evidence="7 8" id="KW-0539">Nucleus</keyword>
<evidence type="ECO:0000256" key="6">
    <source>
        <dbReference type="ARBA" id="ARBA00023204"/>
    </source>
</evidence>
<evidence type="ECO:0000256" key="9">
    <source>
        <dbReference type="SAM" id="MobiDB-lite"/>
    </source>
</evidence>
<protein>
    <recommendedName>
        <fullName evidence="8">RNA polymerase II transcription factor B subunit 2</fullName>
    </recommendedName>
</protein>
<dbReference type="InterPro" id="IPR040662">
    <property type="entry name" value="Tfb2_C"/>
</dbReference>
<comment type="caution">
    <text evidence="11">The sequence shown here is derived from an EMBL/GenBank/DDBJ whole genome shotgun (WGS) entry which is preliminary data.</text>
</comment>
<reference evidence="11" key="1">
    <citation type="submission" date="2020-10" db="EMBL/GenBank/DDBJ databases">
        <title>Unveiling of a novel bifunctional photoreceptor, Dualchrome1, isolated from a cosmopolitan green alga.</title>
        <authorList>
            <person name="Suzuki S."/>
            <person name="Kawachi M."/>
        </authorList>
    </citation>
    <scope>NUCLEOTIDE SEQUENCE</scope>
    <source>
        <strain evidence="11">NIES 2893</strain>
    </source>
</reference>
<dbReference type="AlphaFoldDB" id="A0A830HD03"/>
<dbReference type="PANTHER" id="PTHR13152">
    <property type="entry name" value="TFIIH, POLYPEPTIDE 4"/>
    <property type="match status" value="1"/>
</dbReference>
<dbReference type="InterPro" id="IPR004598">
    <property type="entry name" value="TFIIH_p52/Tfb2"/>
</dbReference>
<evidence type="ECO:0000256" key="2">
    <source>
        <dbReference type="ARBA" id="ARBA00007132"/>
    </source>
</evidence>
<dbReference type="GO" id="GO:0003690">
    <property type="term" value="F:double-stranded DNA binding"/>
    <property type="evidence" value="ECO:0007669"/>
    <property type="project" value="TreeGrafter"/>
</dbReference>
<sequence length="499" mass="55196">MEDDADELVPQDERYSLSAHIAALSPRAAASLYASAPHVVRASLVALPPMARLYAMRLSLLNEPVSKRKVVDAWPTEAAIDNGTHERAMEGLRSLHLLAEREGEPEQGDRTVALADGVKRHIRDIMTRGWAAVTRLETTAQGGSRKRSRENDAPQPPPSAEALADTVRERWEGMLLCLASDDPEKKDADTVETRRLLMDAGLVEKRDGVCTPEGLRFLLCPPQKQLWRLLSRLLRDQPEQHVADALSLLARIAWLKPGTIYRIDALREGECVMLPRLALLGLLWASAGTYFCATPLAAKLVGEDHVSASAVLSSTPASSSSSVIVPPSDGYILVESNFRVYSYFRSELEEKLVHLFCQPETKLPNLFVSIITRESVTRALDYGASADLILSFLMANAHPRTRLRHGASVPECVSDAIRLWESERQRVSSEPAVLYANFDPENVQEFDAIRAHAIALDGLIHCSTDASNRFVVVNPRIHDALREFVRNRRAQTSASALPK</sequence>
<keyword evidence="12" id="KW-1185">Reference proteome</keyword>
<evidence type="ECO:0000259" key="10">
    <source>
        <dbReference type="Pfam" id="PF18307"/>
    </source>
</evidence>